<evidence type="ECO:0000313" key="2">
    <source>
        <dbReference type="Proteomes" id="UP000800093"/>
    </source>
</evidence>
<comment type="caution">
    <text evidence="1">The sequence shown here is derived from an EMBL/GenBank/DDBJ whole genome shotgun (WGS) entry which is preliminary data.</text>
</comment>
<dbReference type="Proteomes" id="UP000800093">
    <property type="component" value="Unassembled WGS sequence"/>
</dbReference>
<dbReference type="AlphaFoldDB" id="A0A9P4N9A4"/>
<organism evidence="1 2">
    <name type="scientific">Lojkania enalia</name>
    <dbReference type="NCBI Taxonomy" id="147567"/>
    <lineage>
        <taxon>Eukaryota</taxon>
        <taxon>Fungi</taxon>
        <taxon>Dikarya</taxon>
        <taxon>Ascomycota</taxon>
        <taxon>Pezizomycotina</taxon>
        <taxon>Dothideomycetes</taxon>
        <taxon>Pleosporomycetidae</taxon>
        <taxon>Pleosporales</taxon>
        <taxon>Pleosporales incertae sedis</taxon>
        <taxon>Lojkania</taxon>
    </lineage>
</organism>
<reference evidence="2" key="1">
    <citation type="journal article" date="2020" name="Stud. Mycol.">
        <title>101 Dothideomycetes genomes: A test case for predicting lifestyles and emergence of pathogens.</title>
        <authorList>
            <person name="Haridas S."/>
            <person name="Albert R."/>
            <person name="Binder M."/>
            <person name="Bloem J."/>
            <person name="LaButti K."/>
            <person name="Salamov A."/>
            <person name="Andreopoulos B."/>
            <person name="Baker S."/>
            <person name="Barry K."/>
            <person name="Bills G."/>
            <person name="Bluhm B."/>
            <person name="Cannon C."/>
            <person name="Castanera R."/>
            <person name="Culley D."/>
            <person name="Daum C."/>
            <person name="Ezra D."/>
            <person name="Gonzalez J."/>
            <person name="Henrissat B."/>
            <person name="Kuo A."/>
            <person name="Liang C."/>
            <person name="Lipzen A."/>
            <person name="Lutzoni F."/>
            <person name="Magnuson J."/>
            <person name="Mondo S."/>
            <person name="Nolan M."/>
            <person name="Ohm R."/>
            <person name="Pangilinan J."/>
            <person name="Park H.-J."/>
            <person name="Ramirez L."/>
            <person name="Alfaro M."/>
            <person name="Sun H."/>
            <person name="Tritt A."/>
            <person name="Yoshinaga Y."/>
            <person name="Zwiers L.-H."/>
            <person name="Turgeon B."/>
            <person name="Goodwin S."/>
            <person name="Spatafora J."/>
            <person name="Crous P."/>
            <person name="Grigoriev I."/>
        </authorList>
    </citation>
    <scope>NUCLEOTIDE SEQUENCE [LARGE SCALE GENOMIC DNA]</scope>
    <source>
        <strain evidence="2">CBS 304.66</strain>
    </source>
</reference>
<sequence length="111" mass="11978">MFAAAVCGGHPSGNGVLRLPDCEMLWLGGLAQGQPASKEAIHHSPASAVKPTFLTKRRARSLPQARVTTEAEIALPNKTPESRPFPFPLPHPYHVILAKKHPIPLVRALLP</sequence>
<proteinExistence type="predicted"/>
<name>A0A9P4N9A4_9PLEO</name>
<dbReference type="EMBL" id="ML986584">
    <property type="protein sequence ID" value="KAF2268978.1"/>
    <property type="molecule type" value="Genomic_DNA"/>
</dbReference>
<accession>A0A9P4N9A4</accession>
<protein>
    <submittedName>
        <fullName evidence="1">Uncharacterized protein</fullName>
    </submittedName>
</protein>
<evidence type="ECO:0000313" key="1">
    <source>
        <dbReference type="EMBL" id="KAF2268978.1"/>
    </source>
</evidence>
<gene>
    <name evidence="1" type="ORF">CC78DRAFT_333744</name>
</gene>
<keyword evidence="2" id="KW-1185">Reference proteome</keyword>